<keyword evidence="3" id="KW-0109">Calcium transport</keyword>
<feature type="chain" id="PRO_5036210681" description="VWFA domain-containing protein" evidence="17">
    <location>
        <begin position="19"/>
        <end position="1101"/>
    </location>
</feature>
<dbReference type="PROSITE" id="PS50234">
    <property type="entry name" value="VWFA"/>
    <property type="match status" value="1"/>
</dbReference>
<dbReference type="InterPro" id="IPR036465">
    <property type="entry name" value="vWFA_dom_sf"/>
</dbReference>
<gene>
    <name evidence="19" type="ORF">NMOB1V02_LOCUS1972</name>
</gene>
<evidence type="ECO:0000256" key="14">
    <source>
        <dbReference type="ARBA" id="ARBA00023180"/>
    </source>
</evidence>
<feature type="region of interest" description="Disordered" evidence="16">
    <location>
        <begin position="96"/>
        <end position="115"/>
    </location>
</feature>
<dbReference type="GO" id="GO:0005891">
    <property type="term" value="C:voltage-gated calcium channel complex"/>
    <property type="evidence" value="ECO:0007669"/>
    <property type="project" value="TreeGrafter"/>
</dbReference>
<evidence type="ECO:0000256" key="10">
    <source>
        <dbReference type="ARBA" id="ARBA00022989"/>
    </source>
</evidence>
<evidence type="ECO:0000256" key="7">
    <source>
        <dbReference type="ARBA" id="ARBA00022729"/>
    </source>
</evidence>
<evidence type="ECO:0000313" key="20">
    <source>
        <dbReference type="Proteomes" id="UP000678499"/>
    </source>
</evidence>
<keyword evidence="15" id="KW-0407">Ion channel</keyword>
<dbReference type="InterPro" id="IPR013608">
    <property type="entry name" value="VWA_N"/>
</dbReference>
<accession>A0A7R9GAR4</accession>
<dbReference type="Pfam" id="PF08399">
    <property type="entry name" value="VWA_N"/>
    <property type="match status" value="1"/>
</dbReference>
<evidence type="ECO:0000256" key="11">
    <source>
        <dbReference type="ARBA" id="ARBA00023065"/>
    </source>
</evidence>
<feature type="domain" description="VWFA" evidence="18">
    <location>
        <begin position="234"/>
        <end position="413"/>
    </location>
</feature>
<dbReference type="Gene3D" id="3.30.450.20">
    <property type="entry name" value="PAS domain"/>
    <property type="match status" value="1"/>
</dbReference>
<sequence>MLLVWALISFEVVHRVLSALPDDEVMKLWTDGIDNDLQHVFYEATGVAYLDSDLGLSENWIRGVDEALVMNQVAANAKEIFRKRLKSLENLAKQAEEAAQSAGKRRPNKKSKKPLKYNKMITPHLTNDIDCDISSWPGSEQFCRNFSTIHFPVELYANDKRVKDVVAWTKPLDEVFKENFDEDPSLKWQYFAGKDGVYRRYPGSNWPTKKTRNHEMFDVRKQTFYERTVASPKDVVILVDVSGSMQGHVLQITKLAIKMLLNSLTEDDYFGVVKFSATPETVGCWGESLIPATTPYKRAMFEEIDNLTTFGQADLGRAVEFSCELIRQFQNSRQSEEGAQCHKTVMLFTDGGVEWPQRAAVKCNQIGVRLFTYAMGNNPTPIVPVKRLACETQGFFTAVHGMSAIRPKIIDSYLPVLSRPKAMSRANSFPEDVSWTAGFSDPGPLRDSGGYLVEISQGLGYAIAMTVSVYNSTEYDGKEVQELVGVVGIDVPWQELLENVIPQKINAMNYFFAVDQNGIVVYHPNLPEQLPLEQEPPNLDFLQFVGETTRTVTARRKLINAGAAAVMNHLDSTLTLGDRYLLTGTYSVTYVALEPSPYKLALVSLGFPRMVEITEGYTPKEMLKKLGNDGQTGVRLAPWQYCGTAESGLQNAQRTATDLATLRTLVASSAADDNPCETPIARQLMFDLLKTEKLATSFWTNKANNEDTIAMKFISTVGGLTRFAPVNRAEDLRVAADPAKNDFLWRGIMHKGLLSVDLTGKGNEIERKRNKKPSTITFFKGVTFQRGSITYPYAVVGVDFADHFIQDVFLKAASNLPGSRGGNALDEVSTCVKNGPLDCFLLDDAGSIVASNQDRSNIRVGGFYGTIDPLGFHKLLEYEVYFSKEFFDYQGKCSKRTDAVGATWKLISPVEVVFNVVQGFFSVGFWNSLKLGVYSWTFPDVESATMDRSDDDPGPVRHDDEHSCITREVRYWLNPEEGTSMLDLVDIGLGEEEDGSGWTVGCENCTRGLKAMKLPNSRLVLVVAEALCECEAAEPRVEHWIPKPASGHPMCQRKHQYRKRIHHCYNEHPSETGPCTGSGSSRPGVHILAAVLAMGLLFGRP</sequence>
<dbReference type="EMBL" id="CAJPEX010000207">
    <property type="protein sequence ID" value="CAG0914269.1"/>
    <property type="molecule type" value="Genomic_DNA"/>
</dbReference>
<keyword evidence="13" id="KW-1015">Disulfide bond</keyword>
<evidence type="ECO:0000256" key="6">
    <source>
        <dbReference type="ARBA" id="ARBA00022723"/>
    </source>
</evidence>
<evidence type="ECO:0000256" key="12">
    <source>
        <dbReference type="ARBA" id="ARBA00023136"/>
    </source>
</evidence>
<protein>
    <recommendedName>
        <fullName evidence="18">VWFA domain-containing protein</fullName>
    </recommendedName>
</protein>
<dbReference type="InterPro" id="IPR051173">
    <property type="entry name" value="Ca_channel_alpha-2/delta"/>
</dbReference>
<comment type="subcellular location">
    <subcellularLocation>
        <location evidence="1">Membrane</location>
        <topology evidence="1">Single-pass type I membrane protein</topology>
    </subcellularLocation>
</comment>
<dbReference type="PANTHER" id="PTHR10166">
    <property type="entry name" value="VOLTAGE-DEPENDENT CALCIUM CHANNEL SUBUNIT ALPHA-2/DELTA-RELATED"/>
    <property type="match status" value="1"/>
</dbReference>
<feature type="signal peptide" evidence="17">
    <location>
        <begin position="1"/>
        <end position="18"/>
    </location>
</feature>
<dbReference type="SMART" id="SM00327">
    <property type="entry name" value="VWA"/>
    <property type="match status" value="1"/>
</dbReference>
<evidence type="ECO:0000256" key="16">
    <source>
        <dbReference type="SAM" id="MobiDB-lite"/>
    </source>
</evidence>
<evidence type="ECO:0000256" key="5">
    <source>
        <dbReference type="ARBA" id="ARBA00022692"/>
    </source>
</evidence>
<feature type="compositionally biased region" description="Basic residues" evidence="16">
    <location>
        <begin position="103"/>
        <end position="115"/>
    </location>
</feature>
<keyword evidence="2" id="KW-0813">Transport</keyword>
<dbReference type="SUPFAM" id="SSF53300">
    <property type="entry name" value="vWA-like"/>
    <property type="match status" value="1"/>
</dbReference>
<evidence type="ECO:0000256" key="15">
    <source>
        <dbReference type="ARBA" id="ARBA00023303"/>
    </source>
</evidence>
<keyword evidence="14" id="KW-0325">Glycoprotein</keyword>
<evidence type="ECO:0000256" key="17">
    <source>
        <dbReference type="SAM" id="SignalP"/>
    </source>
</evidence>
<evidence type="ECO:0000313" key="19">
    <source>
        <dbReference type="EMBL" id="CAD7274117.1"/>
    </source>
</evidence>
<keyword evidence="5" id="KW-0812">Transmembrane</keyword>
<evidence type="ECO:0000256" key="13">
    <source>
        <dbReference type="ARBA" id="ARBA00023157"/>
    </source>
</evidence>
<dbReference type="GO" id="GO:0046872">
    <property type="term" value="F:metal ion binding"/>
    <property type="evidence" value="ECO:0007669"/>
    <property type="project" value="UniProtKB-KW"/>
</dbReference>
<evidence type="ECO:0000256" key="9">
    <source>
        <dbReference type="ARBA" id="ARBA00022882"/>
    </source>
</evidence>
<evidence type="ECO:0000256" key="2">
    <source>
        <dbReference type="ARBA" id="ARBA00022448"/>
    </source>
</evidence>
<dbReference type="Pfam" id="PF08473">
    <property type="entry name" value="VGCC_alpha2"/>
    <property type="match status" value="1"/>
</dbReference>
<evidence type="ECO:0000256" key="4">
    <source>
        <dbReference type="ARBA" id="ARBA00022673"/>
    </source>
</evidence>
<dbReference type="Pfam" id="PF00092">
    <property type="entry name" value="VWA"/>
    <property type="match status" value="1"/>
</dbReference>
<dbReference type="Gene3D" id="3.40.50.410">
    <property type="entry name" value="von Willebrand factor, type A domain"/>
    <property type="match status" value="1"/>
</dbReference>
<organism evidence="19">
    <name type="scientific">Notodromas monacha</name>
    <dbReference type="NCBI Taxonomy" id="399045"/>
    <lineage>
        <taxon>Eukaryota</taxon>
        <taxon>Metazoa</taxon>
        <taxon>Ecdysozoa</taxon>
        <taxon>Arthropoda</taxon>
        <taxon>Crustacea</taxon>
        <taxon>Oligostraca</taxon>
        <taxon>Ostracoda</taxon>
        <taxon>Podocopa</taxon>
        <taxon>Podocopida</taxon>
        <taxon>Cypridocopina</taxon>
        <taxon>Cypridoidea</taxon>
        <taxon>Cyprididae</taxon>
        <taxon>Notodromas</taxon>
    </lineage>
</organism>
<dbReference type="OrthoDB" id="10054666at2759"/>
<keyword evidence="4" id="KW-0107">Calcium channel</keyword>
<evidence type="ECO:0000256" key="1">
    <source>
        <dbReference type="ARBA" id="ARBA00004479"/>
    </source>
</evidence>
<keyword evidence="11" id="KW-0406">Ion transport</keyword>
<keyword evidence="6" id="KW-0479">Metal-binding</keyword>
<dbReference type="InterPro" id="IPR013680">
    <property type="entry name" value="VDCC_a2/dsu"/>
</dbReference>
<dbReference type="AlphaFoldDB" id="A0A7R9GAR4"/>
<keyword evidence="10" id="KW-1133">Transmembrane helix</keyword>
<reference evidence="19" key="1">
    <citation type="submission" date="2020-11" db="EMBL/GenBank/DDBJ databases">
        <authorList>
            <person name="Tran Van P."/>
        </authorList>
    </citation>
    <scope>NUCLEOTIDE SEQUENCE</scope>
</reference>
<keyword evidence="20" id="KW-1185">Reference proteome</keyword>
<proteinExistence type="predicted"/>
<name>A0A7R9GAR4_9CRUS</name>
<keyword evidence="8" id="KW-0106">Calcium</keyword>
<evidence type="ECO:0000256" key="3">
    <source>
        <dbReference type="ARBA" id="ARBA00022568"/>
    </source>
</evidence>
<dbReference type="Proteomes" id="UP000678499">
    <property type="component" value="Unassembled WGS sequence"/>
</dbReference>
<dbReference type="PANTHER" id="PTHR10166:SF37">
    <property type="entry name" value="STOLID, ISOFORM H"/>
    <property type="match status" value="1"/>
</dbReference>
<keyword evidence="9" id="KW-0851">Voltage-gated channel</keyword>
<dbReference type="GO" id="GO:0005245">
    <property type="term" value="F:voltage-gated calcium channel activity"/>
    <property type="evidence" value="ECO:0007669"/>
    <property type="project" value="TreeGrafter"/>
</dbReference>
<keyword evidence="12" id="KW-0472">Membrane</keyword>
<evidence type="ECO:0000259" key="18">
    <source>
        <dbReference type="PROSITE" id="PS50234"/>
    </source>
</evidence>
<keyword evidence="7 17" id="KW-0732">Signal</keyword>
<dbReference type="EMBL" id="OA882244">
    <property type="protein sequence ID" value="CAD7274117.1"/>
    <property type="molecule type" value="Genomic_DNA"/>
</dbReference>
<dbReference type="InterPro" id="IPR002035">
    <property type="entry name" value="VWF_A"/>
</dbReference>
<evidence type="ECO:0000256" key="8">
    <source>
        <dbReference type="ARBA" id="ARBA00022837"/>
    </source>
</evidence>